<sequence length="119" mass="13411">MKIKVEEYLCQDGTNPYKTWFDGLDPQAAAKIVTAKLRLELGNTSSVKWFDGIGEYVINWGPGYRVYLAKDGDTLIILFGGGTKRGQQKDIERAKALHIEYKARKKARTAASKSEKTKR</sequence>
<dbReference type="PIRSF" id="PIRSF028744">
    <property type="entry name" value="Addict_mod_HI1419"/>
    <property type="match status" value="1"/>
</dbReference>
<dbReference type="AlphaFoldDB" id="A0A1J5RTI3"/>
<gene>
    <name evidence="1" type="ORF">GALL_267070</name>
</gene>
<organism evidence="1">
    <name type="scientific">mine drainage metagenome</name>
    <dbReference type="NCBI Taxonomy" id="410659"/>
    <lineage>
        <taxon>unclassified sequences</taxon>
        <taxon>metagenomes</taxon>
        <taxon>ecological metagenomes</taxon>
    </lineage>
</organism>
<evidence type="ECO:0000313" key="1">
    <source>
        <dbReference type="EMBL" id="OIQ91373.1"/>
    </source>
</evidence>
<evidence type="ECO:0008006" key="2">
    <source>
        <dbReference type="Google" id="ProtNLM"/>
    </source>
</evidence>
<accession>A0A1J5RTI3</accession>
<reference evidence="1" key="1">
    <citation type="submission" date="2016-10" db="EMBL/GenBank/DDBJ databases">
        <title>Sequence of Gallionella enrichment culture.</title>
        <authorList>
            <person name="Poehlein A."/>
            <person name="Muehling M."/>
            <person name="Daniel R."/>
        </authorList>
    </citation>
    <scope>NUCLEOTIDE SEQUENCE</scope>
</reference>
<dbReference type="EMBL" id="MLJW01000261">
    <property type="protein sequence ID" value="OIQ91373.1"/>
    <property type="molecule type" value="Genomic_DNA"/>
</dbReference>
<protein>
    <recommendedName>
        <fullName evidence="2">Addiction module killer protein</fullName>
    </recommendedName>
</protein>
<dbReference type="PANTHER" id="PTHR41791:SF1">
    <property type="entry name" value="SSL7039 PROTEIN"/>
    <property type="match status" value="1"/>
</dbReference>
<dbReference type="PANTHER" id="PTHR41791">
    <property type="entry name" value="SSL7039 PROTEIN"/>
    <property type="match status" value="1"/>
</dbReference>
<name>A0A1J5RTI3_9ZZZZ</name>
<proteinExistence type="predicted"/>
<dbReference type="InterPro" id="IPR014056">
    <property type="entry name" value="TypeIITA-like_toxin_pred"/>
</dbReference>
<comment type="caution">
    <text evidence="1">The sequence shown here is derived from an EMBL/GenBank/DDBJ whole genome shotgun (WGS) entry which is preliminary data.</text>
</comment>
<dbReference type="NCBIfam" id="TIGR02683">
    <property type="entry name" value="upstrm_HI1419"/>
    <property type="match status" value="1"/>
</dbReference>